<dbReference type="RefSeq" id="WP_215235365.1">
    <property type="nucleotide sequence ID" value="NZ_CAJRAU010000006.1"/>
</dbReference>
<protein>
    <submittedName>
        <fullName evidence="1">Uncharacterized protein</fullName>
    </submittedName>
</protein>
<keyword evidence="2" id="KW-1185">Reference proteome</keyword>
<gene>
    <name evidence="1" type="ORF">DYBT9623_04073</name>
</gene>
<reference evidence="1 2" key="1">
    <citation type="submission" date="2021-04" db="EMBL/GenBank/DDBJ databases">
        <authorList>
            <person name="Rodrigo-Torres L."/>
            <person name="Arahal R. D."/>
            <person name="Lucena T."/>
        </authorList>
    </citation>
    <scope>NUCLEOTIDE SEQUENCE [LARGE SCALE GENOMIC DNA]</scope>
    <source>
        <strain evidence="1 2">CECT 9623</strain>
    </source>
</reference>
<dbReference type="EMBL" id="CAJRAU010000006">
    <property type="protein sequence ID" value="CAG5072198.1"/>
    <property type="molecule type" value="Genomic_DNA"/>
</dbReference>
<comment type="caution">
    <text evidence="1">The sequence shown here is derived from an EMBL/GenBank/DDBJ whole genome shotgun (WGS) entry which is preliminary data.</text>
</comment>
<evidence type="ECO:0000313" key="1">
    <source>
        <dbReference type="EMBL" id="CAG5072198.1"/>
    </source>
</evidence>
<accession>A0ABM8UUR8</accession>
<organism evidence="1 2">
    <name type="scientific">Dyadobacter linearis</name>
    <dbReference type="NCBI Taxonomy" id="2823330"/>
    <lineage>
        <taxon>Bacteria</taxon>
        <taxon>Pseudomonadati</taxon>
        <taxon>Bacteroidota</taxon>
        <taxon>Cytophagia</taxon>
        <taxon>Cytophagales</taxon>
        <taxon>Spirosomataceae</taxon>
        <taxon>Dyadobacter</taxon>
    </lineage>
</organism>
<name>A0ABM8UUR8_9BACT</name>
<evidence type="ECO:0000313" key="2">
    <source>
        <dbReference type="Proteomes" id="UP000679725"/>
    </source>
</evidence>
<sequence length="73" mass="8280">MQEPGSNPATENDPLPDQELLARIVAEFETEDNKQMLAEKLLAEWKQSLKNHGQKPDLSFAKFAEKMKSHGDQ</sequence>
<dbReference type="Proteomes" id="UP000679725">
    <property type="component" value="Unassembled WGS sequence"/>
</dbReference>
<proteinExistence type="predicted"/>